<dbReference type="RefSeq" id="WP_184302595.1">
    <property type="nucleotide sequence ID" value="NZ_JACHLP010000007.1"/>
</dbReference>
<protein>
    <submittedName>
        <fullName evidence="1">Uncharacterized protein</fullName>
    </submittedName>
</protein>
<accession>A0A840LAC2</accession>
<sequence>MNMERNPIDLQAANHTNRELELMLAGRKPLAVFYDEISVLPDERIIPEARFAPHVASGRFVRAEAVLSGPFSPRLRRDFRAKYVLFALAAEAWRIPAFLLVQRVAERTGHNEMRERLVSSLLGYTDAEIDAWCARSFPKA</sequence>
<dbReference type="Proteomes" id="UP000562027">
    <property type="component" value="Unassembled WGS sequence"/>
</dbReference>
<evidence type="ECO:0000313" key="2">
    <source>
        <dbReference type="Proteomes" id="UP000562027"/>
    </source>
</evidence>
<organism evidence="1 2">
    <name type="scientific">Roseateles oligotrophus</name>
    <dbReference type="NCBI Taxonomy" id="1769250"/>
    <lineage>
        <taxon>Bacteria</taxon>
        <taxon>Pseudomonadati</taxon>
        <taxon>Pseudomonadota</taxon>
        <taxon>Betaproteobacteria</taxon>
        <taxon>Burkholderiales</taxon>
        <taxon>Sphaerotilaceae</taxon>
        <taxon>Roseateles</taxon>
    </lineage>
</organism>
<gene>
    <name evidence="1" type="ORF">HNP55_003666</name>
</gene>
<dbReference type="AlphaFoldDB" id="A0A840LAC2"/>
<reference evidence="1 2" key="1">
    <citation type="submission" date="2020-08" db="EMBL/GenBank/DDBJ databases">
        <title>Functional genomics of gut bacteria from endangered species of beetles.</title>
        <authorList>
            <person name="Carlos-Shanley C."/>
        </authorList>
    </citation>
    <scope>NUCLEOTIDE SEQUENCE [LARGE SCALE GENOMIC DNA]</scope>
    <source>
        <strain evidence="1 2">S00239</strain>
    </source>
</reference>
<evidence type="ECO:0000313" key="1">
    <source>
        <dbReference type="EMBL" id="MBB4845120.1"/>
    </source>
</evidence>
<comment type="caution">
    <text evidence="1">The sequence shown here is derived from an EMBL/GenBank/DDBJ whole genome shotgun (WGS) entry which is preliminary data.</text>
</comment>
<name>A0A840LAC2_9BURK</name>
<proteinExistence type="predicted"/>
<keyword evidence="2" id="KW-1185">Reference proteome</keyword>
<dbReference type="EMBL" id="JACHLP010000007">
    <property type="protein sequence ID" value="MBB4845120.1"/>
    <property type="molecule type" value="Genomic_DNA"/>
</dbReference>